<dbReference type="GO" id="GO:0016787">
    <property type="term" value="F:hydrolase activity"/>
    <property type="evidence" value="ECO:0007669"/>
    <property type="project" value="UniProtKB-KW"/>
</dbReference>
<dbReference type="OrthoDB" id="5417595at2"/>
<dbReference type="PANTHER" id="PTHR43736:SF4">
    <property type="entry name" value="SLR1690 PROTEIN"/>
    <property type="match status" value="1"/>
</dbReference>
<dbReference type="InterPro" id="IPR036390">
    <property type="entry name" value="WH_DNA-bd_sf"/>
</dbReference>
<accession>A0A3M6QML3</accession>
<dbReference type="InterPro" id="IPR036388">
    <property type="entry name" value="WH-like_DNA-bd_sf"/>
</dbReference>
<dbReference type="CDD" id="cd18873">
    <property type="entry name" value="NUDIX_NadM_like"/>
    <property type="match status" value="1"/>
</dbReference>
<keyword evidence="3" id="KW-1185">Reference proteome</keyword>
<dbReference type="Proteomes" id="UP000278006">
    <property type="component" value="Unassembled WGS sequence"/>
</dbReference>
<evidence type="ECO:0000313" key="3">
    <source>
        <dbReference type="Proteomes" id="UP000278006"/>
    </source>
</evidence>
<dbReference type="PROSITE" id="PS51462">
    <property type="entry name" value="NUDIX"/>
    <property type="match status" value="1"/>
</dbReference>
<evidence type="ECO:0000313" key="2">
    <source>
        <dbReference type="EMBL" id="RMX04294.1"/>
    </source>
</evidence>
<dbReference type="Gene3D" id="3.90.79.10">
    <property type="entry name" value="Nucleoside Triphosphate Pyrophosphohydrolase"/>
    <property type="match status" value="1"/>
</dbReference>
<dbReference type="RefSeq" id="WP_122231145.1">
    <property type="nucleotide sequence ID" value="NZ_RDQO01000005.1"/>
</dbReference>
<dbReference type="InterPro" id="IPR054105">
    <property type="entry name" value="WHD_NrtR"/>
</dbReference>
<dbReference type="EMBL" id="RDQO01000005">
    <property type="protein sequence ID" value="RMX04294.1"/>
    <property type="molecule type" value="Genomic_DNA"/>
</dbReference>
<sequence length="243" mass="26683">MSRKTAPSAFMPALAFPRPLVSVDVVIFTVVQDALRVLVTRRPETPGEPFPGAWCLPGGFIDIERDATLLDCALRKLHEKTGCSTPYLEQLASWGDARRDPRGWSTTHAYFALIPAPQGGPQASWLAADAACEAELAFDHQTILRTALARLRSKVEYTSLPAFLLDEPFTLPQLQRVYETVLGRGLDKSAFRKRMLDSGLLREAGAVPGGLGRSAMGYRLSQRQQAVVFPRTFRSGEPGEPSD</sequence>
<feature type="domain" description="Nudix hydrolase" evidence="1">
    <location>
        <begin position="18"/>
        <end position="165"/>
    </location>
</feature>
<dbReference type="InterPro" id="IPR015797">
    <property type="entry name" value="NUDIX_hydrolase-like_dom_sf"/>
</dbReference>
<gene>
    <name evidence="2" type="ORF">D8I35_16050</name>
</gene>
<dbReference type="InterPro" id="IPR000086">
    <property type="entry name" value="NUDIX_hydrolase_dom"/>
</dbReference>
<dbReference type="PANTHER" id="PTHR43736">
    <property type="entry name" value="ADP-RIBOSE PYROPHOSPHATASE"/>
    <property type="match status" value="1"/>
</dbReference>
<comment type="caution">
    <text evidence="2">The sequence shown here is derived from an EMBL/GenBank/DDBJ whole genome shotgun (WGS) entry which is preliminary data.</text>
</comment>
<reference evidence="2 3" key="1">
    <citation type="submission" date="2018-10" db="EMBL/GenBank/DDBJ databases">
        <title>Draft genome of Cortibacter populi DSM10536.</title>
        <authorList>
            <person name="Bernier A.-M."/>
            <person name="Bernard K."/>
        </authorList>
    </citation>
    <scope>NUCLEOTIDE SEQUENCE [LARGE SCALE GENOMIC DNA]</scope>
    <source>
        <strain evidence="2 3">DSM 105136</strain>
    </source>
</reference>
<dbReference type="Pfam" id="PF00293">
    <property type="entry name" value="NUDIX"/>
    <property type="match status" value="1"/>
</dbReference>
<protein>
    <submittedName>
        <fullName evidence="2">NUDIX hydrolase</fullName>
    </submittedName>
</protein>
<dbReference type="SUPFAM" id="SSF55811">
    <property type="entry name" value="Nudix"/>
    <property type="match status" value="1"/>
</dbReference>
<dbReference type="AlphaFoldDB" id="A0A3M6QML3"/>
<proteinExistence type="predicted"/>
<dbReference type="SUPFAM" id="SSF46785">
    <property type="entry name" value="Winged helix' DNA-binding domain"/>
    <property type="match status" value="1"/>
</dbReference>
<dbReference type="Gene3D" id="1.10.10.10">
    <property type="entry name" value="Winged helix-like DNA-binding domain superfamily/Winged helix DNA-binding domain"/>
    <property type="match status" value="1"/>
</dbReference>
<name>A0A3M6QML3_9BURK</name>
<evidence type="ECO:0000259" key="1">
    <source>
        <dbReference type="PROSITE" id="PS51462"/>
    </source>
</evidence>
<organism evidence="2 3">
    <name type="scientific">Corticibacter populi</name>
    <dbReference type="NCBI Taxonomy" id="1550736"/>
    <lineage>
        <taxon>Bacteria</taxon>
        <taxon>Pseudomonadati</taxon>
        <taxon>Pseudomonadota</taxon>
        <taxon>Betaproteobacteria</taxon>
        <taxon>Burkholderiales</taxon>
        <taxon>Comamonadaceae</taxon>
        <taxon>Corticibacter</taxon>
    </lineage>
</organism>
<keyword evidence="2" id="KW-0378">Hydrolase</keyword>
<dbReference type="Pfam" id="PF21906">
    <property type="entry name" value="WHD_NrtR"/>
    <property type="match status" value="1"/>
</dbReference>